<dbReference type="Gene3D" id="1.10.150.690">
    <property type="entry name" value="DUF2063"/>
    <property type="match status" value="1"/>
</dbReference>
<reference evidence="3" key="2">
    <citation type="submission" date="2023-04" db="EMBL/GenBank/DDBJ databases">
        <authorList>
            <person name="Sun J.-Q."/>
        </authorList>
    </citation>
    <scope>NUCLEOTIDE SEQUENCE</scope>
    <source>
        <strain evidence="3">CC-YY355</strain>
    </source>
</reference>
<dbReference type="Pfam" id="PF09836">
    <property type="entry name" value="DUF2063"/>
    <property type="match status" value="1"/>
</dbReference>
<reference evidence="3" key="1">
    <citation type="journal article" date="2007" name="Int. J. Syst. Evol. Microbiol.">
        <title>Luteimonas composti sp. nov., a moderately thermophilic bacterium isolated from food waste.</title>
        <authorList>
            <person name="Young C.C."/>
            <person name="Kampfer P."/>
            <person name="Chen W.M."/>
            <person name="Yen W.S."/>
            <person name="Arun A.B."/>
            <person name="Lai W.A."/>
            <person name="Shen F.T."/>
            <person name="Rekha P.D."/>
            <person name="Lin K.Y."/>
            <person name="Chou J.H."/>
        </authorList>
    </citation>
    <scope>NUCLEOTIDE SEQUENCE</scope>
    <source>
        <strain evidence="3">CC-YY355</strain>
    </source>
</reference>
<proteinExistence type="predicted"/>
<dbReference type="InterPro" id="IPR044922">
    <property type="entry name" value="DUF2063_N_sf"/>
</dbReference>
<feature type="domain" description="Putative DNA-binding" evidence="1">
    <location>
        <begin position="9"/>
        <end position="94"/>
    </location>
</feature>
<dbReference type="EMBL" id="JARYGX010000020">
    <property type="protein sequence ID" value="MDH7453470.1"/>
    <property type="molecule type" value="Genomic_DNA"/>
</dbReference>
<protein>
    <submittedName>
        <fullName evidence="3">DNA-binding domain-containing protein</fullName>
    </submittedName>
</protein>
<gene>
    <name evidence="3" type="ORF">QF205_10385</name>
</gene>
<feature type="domain" description="NGO1945-like C-terminal" evidence="2">
    <location>
        <begin position="150"/>
        <end position="244"/>
    </location>
</feature>
<evidence type="ECO:0000259" key="1">
    <source>
        <dbReference type="Pfam" id="PF09836"/>
    </source>
</evidence>
<dbReference type="GO" id="GO:0003677">
    <property type="term" value="F:DNA binding"/>
    <property type="evidence" value="ECO:0007669"/>
    <property type="project" value="UniProtKB-KW"/>
</dbReference>
<dbReference type="Proteomes" id="UP001160550">
    <property type="component" value="Unassembled WGS sequence"/>
</dbReference>
<evidence type="ECO:0000259" key="2">
    <source>
        <dbReference type="Pfam" id="PF22106"/>
    </source>
</evidence>
<dbReference type="Gene3D" id="3.90.930.50">
    <property type="match status" value="1"/>
</dbReference>
<evidence type="ECO:0000313" key="4">
    <source>
        <dbReference type="Proteomes" id="UP001160550"/>
    </source>
</evidence>
<comment type="caution">
    <text evidence="3">The sequence shown here is derived from an EMBL/GenBank/DDBJ whole genome shotgun (WGS) entry which is preliminary data.</text>
</comment>
<evidence type="ECO:0000313" key="3">
    <source>
        <dbReference type="EMBL" id="MDH7453470.1"/>
    </source>
</evidence>
<dbReference type="InterPro" id="IPR018640">
    <property type="entry name" value="DUF2063"/>
</dbReference>
<keyword evidence="3" id="KW-0238">DNA-binding</keyword>
<keyword evidence="4" id="KW-1185">Reference proteome</keyword>
<organism evidence="3 4">
    <name type="scientific">Luteimonas composti</name>
    <dbReference type="NCBI Taxonomy" id="398257"/>
    <lineage>
        <taxon>Bacteria</taxon>
        <taxon>Pseudomonadati</taxon>
        <taxon>Pseudomonadota</taxon>
        <taxon>Gammaproteobacteria</taxon>
        <taxon>Lysobacterales</taxon>
        <taxon>Lysobacteraceae</taxon>
        <taxon>Luteimonas</taxon>
    </lineage>
</organism>
<dbReference type="InterPro" id="IPR054098">
    <property type="entry name" value="NGO1945-like_C"/>
</dbReference>
<accession>A0ABT6MSR6</accession>
<sequence length="256" mass="28049">MAESLLRAQQFALSRHLRDPRGVPAPDGIRDDRLAVYRDLLYNNLQSLLAGNFPVIRRILAGEDWHALVRAFYAGHRCRTPLFTEIGREFVRWLETEPDPGLPPWIAELAHYEWVELALQISDALPPADLAPLPATAAGEALLDAAPVVSPLAWALAYRWPVQRIGPSFRPDRAPDAPTLLLVRRDADGEVRFAELSPLAFRLLELLAPGTRSGRDCLEALAREAGSADPDALIADGAALLARMAVDSTLCGMRAA</sequence>
<dbReference type="Pfam" id="PF22106">
    <property type="entry name" value="NGO1945_C"/>
    <property type="match status" value="1"/>
</dbReference>
<dbReference type="RefSeq" id="WP_280942686.1">
    <property type="nucleotide sequence ID" value="NZ_JARYGX010000020.1"/>
</dbReference>
<name>A0ABT6MSR6_9GAMM</name>